<reference evidence="9" key="1">
    <citation type="journal article" date="2019" name="Nat. Commun.">
        <title>Expansion of phycobilisome linker gene families in mesophilic red algae.</title>
        <authorList>
            <person name="Lee J."/>
            <person name="Kim D."/>
            <person name="Bhattacharya D."/>
            <person name="Yoon H.S."/>
        </authorList>
    </citation>
    <scope>NUCLEOTIDE SEQUENCE [LARGE SCALE GENOMIC DNA]</scope>
    <source>
        <strain evidence="9">CCMP 1328</strain>
    </source>
</reference>
<dbReference type="GO" id="GO:0005667">
    <property type="term" value="C:transcription regulator complex"/>
    <property type="evidence" value="ECO:0007669"/>
    <property type="project" value="TreeGrafter"/>
</dbReference>
<feature type="region of interest" description="Disordered" evidence="6">
    <location>
        <begin position="232"/>
        <end position="296"/>
    </location>
</feature>
<dbReference type="Gene3D" id="3.30.160.60">
    <property type="entry name" value="Classic Zinc Finger"/>
    <property type="match status" value="2"/>
</dbReference>
<evidence type="ECO:0000256" key="4">
    <source>
        <dbReference type="ARBA" id="ARBA00022833"/>
    </source>
</evidence>
<keyword evidence="9" id="KW-1185">Reference proteome</keyword>
<feature type="compositionally biased region" description="Low complexity" evidence="6">
    <location>
        <begin position="260"/>
        <end position="271"/>
    </location>
</feature>
<evidence type="ECO:0000256" key="1">
    <source>
        <dbReference type="ARBA" id="ARBA00022723"/>
    </source>
</evidence>
<evidence type="ECO:0000313" key="8">
    <source>
        <dbReference type="EMBL" id="KAA8494955.1"/>
    </source>
</evidence>
<name>A0A5J4YUM6_PORPP</name>
<evidence type="ECO:0000256" key="3">
    <source>
        <dbReference type="ARBA" id="ARBA00022771"/>
    </source>
</evidence>
<dbReference type="PROSITE" id="PS50157">
    <property type="entry name" value="ZINC_FINGER_C2H2_2"/>
    <property type="match status" value="2"/>
</dbReference>
<dbReference type="EMBL" id="VRMN01000004">
    <property type="protein sequence ID" value="KAA8494955.1"/>
    <property type="molecule type" value="Genomic_DNA"/>
</dbReference>
<comment type="caution">
    <text evidence="8">The sequence shown here is derived from an EMBL/GenBank/DDBJ whole genome shotgun (WGS) entry which is preliminary data.</text>
</comment>
<dbReference type="OrthoDB" id="5976at2759"/>
<feature type="compositionally biased region" description="Basic and acidic residues" evidence="6">
    <location>
        <begin position="405"/>
        <end position="450"/>
    </location>
</feature>
<dbReference type="InterPro" id="IPR036236">
    <property type="entry name" value="Znf_C2H2_sf"/>
</dbReference>
<keyword evidence="2" id="KW-0677">Repeat</keyword>
<dbReference type="PROSITE" id="PS00028">
    <property type="entry name" value="ZINC_FINGER_C2H2_1"/>
    <property type="match status" value="2"/>
</dbReference>
<feature type="compositionally biased region" description="Polar residues" evidence="6">
    <location>
        <begin position="76"/>
        <end position="97"/>
    </location>
</feature>
<feature type="domain" description="C2H2-type" evidence="7">
    <location>
        <begin position="153"/>
        <end position="182"/>
    </location>
</feature>
<feature type="compositionally biased region" description="Basic and acidic residues" evidence="6">
    <location>
        <begin position="43"/>
        <end position="52"/>
    </location>
</feature>
<feature type="region of interest" description="Disordered" evidence="6">
    <location>
        <begin position="382"/>
        <end position="450"/>
    </location>
</feature>
<dbReference type="Pfam" id="PF00096">
    <property type="entry name" value="zf-C2H2"/>
    <property type="match status" value="1"/>
</dbReference>
<proteinExistence type="predicted"/>
<dbReference type="GO" id="GO:0000981">
    <property type="term" value="F:DNA-binding transcription factor activity, RNA polymerase II-specific"/>
    <property type="evidence" value="ECO:0007669"/>
    <property type="project" value="TreeGrafter"/>
</dbReference>
<dbReference type="PANTHER" id="PTHR14003:SF19">
    <property type="entry name" value="YY2 TRANSCRIPTION FACTOR"/>
    <property type="match status" value="1"/>
</dbReference>
<feature type="region of interest" description="Disordered" evidence="6">
    <location>
        <begin position="321"/>
        <end position="347"/>
    </location>
</feature>
<dbReference type="Proteomes" id="UP000324585">
    <property type="component" value="Unassembled WGS sequence"/>
</dbReference>
<evidence type="ECO:0000313" key="9">
    <source>
        <dbReference type="Proteomes" id="UP000324585"/>
    </source>
</evidence>
<feature type="compositionally biased region" description="Low complexity" evidence="6">
    <location>
        <begin position="13"/>
        <end position="27"/>
    </location>
</feature>
<dbReference type="AlphaFoldDB" id="A0A5J4YUM6"/>
<dbReference type="InterPro" id="IPR013087">
    <property type="entry name" value="Znf_C2H2_type"/>
</dbReference>
<keyword evidence="3 5" id="KW-0863">Zinc-finger</keyword>
<dbReference type="PANTHER" id="PTHR14003">
    <property type="entry name" value="TRANSCRIPTIONAL REPRESSOR PROTEIN YY"/>
    <property type="match status" value="1"/>
</dbReference>
<dbReference type="GO" id="GO:0031519">
    <property type="term" value="C:PcG protein complex"/>
    <property type="evidence" value="ECO:0007669"/>
    <property type="project" value="TreeGrafter"/>
</dbReference>
<organism evidence="8 9">
    <name type="scientific">Porphyridium purpureum</name>
    <name type="common">Red alga</name>
    <name type="synonym">Porphyridium cruentum</name>
    <dbReference type="NCBI Taxonomy" id="35688"/>
    <lineage>
        <taxon>Eukaryota</taxon>
        <taxon>Rhodophyta</taxon>
        <taxon>Bangiophyceae</taxon>
        <taxon>Porphyridiales</taxon>
        <taxon>Porphyridiaceae</taxon>
        <taxon>Porphyridium</taxon>
    </lineage>
</organism>
<dbReference type="SMART" id="SM00355">
    <property type="entry name" value="ZnF_C2H2"/>
    <property type="match status" value="2"/>
</dbReference>
<evidence type="ECO:0000256" key="6">
    <source>
        <dbReference type="SAM" id="MobiDB-lite"/>
    </source>
</evidence>
<keyword evidence="4" id="KW-0862">Zinc</keyword>
<feature type="domain" description="C2H2-type" evidence="7">
    <location>
        <begin position="123"/>
        <end position="152"/>
    </location>
</feature>
<dbReference type="SUPFAM" id="SSF57667">
    <property type="entry name" value="beta-beta-alpha zinc fingers"/>
    <property type="match status" value="1"/>
</dbReference>
<protein>
    <submittedName>
        <fullName evidence="8">Zinc finger protein</fullName>
    </submittedName>
</protein>
<accession>A0A5J4YUM6</accession>
<sequence>MPGTESRRKAEAQDTSTETTQEENSQAPLKTGVATRTPVDEAEPVHRNRQESTSHQTSNWAQARRGKVTARVPRGNTRSTPLRNSQRVSNADEQTVGTPAGGADDDSMRALEVVYDSEGNVRYKCLEPECGRLFTRRSNLKVHKRMHTEEEPYICTYPGCSKQYKWRSCLASHILAHEKQTGVVGSPKTSDGALASSSGAGIAVNAAAQLPHVAAFGQSGSTSVTARTLVMANPTGRDDTPPAAAPLGANEQPRHGNTGSLSSISPEFSPSRAPDDKSTVSPSTPAAPEPEIPSGASPRYAELITLSRIAPVILNTNVIYPSDPSERGDAPSAQLMEPRPNSQSERPFGSRALWRQRQDFPQVHAHAGVSELLQYSLAASHAQGASDDHDQSARSAMPPFALPLSEKRRSSSVQHDSDGLHAECDPEQKEVSVPKRVREDVSRTDDGHAP</sequence>
<feature type="region of interest" description="Disordered" evidence="6">
    <location>
        <begin position="1"/>
        <end position="105"/>
    </location>
</feature>
<dbReference type="GO" id="GO:0008270">
    <property type="term" value="F:zinc ion binding"/>
    <property type="evidence" value="ECO:0007669"/>
    <property type="project" value="UniProtKB-KW"/>
</dbReference>
<evidence type="ECO:0000256" key="5">
    <source>
        <dbReference type="PROSITE-ProRule" id="PRU00042"/>
    </source>
</evidence>
<dbReference type="FunFam" id="3.30.160.60:FF:000072">
    <property type="entry name" value="zinc finger protein 143 isoform X1"/>
    <property type="match status" value="1"/>
</dbReference>
<evidence type="ECO:0000256" key="2">
    <source>
        <dbReference type="ARBA" id="ARBA00022737"/>
    </source>
</evidence>
<dbReference type="GO" id="GO:0000978">
    <property type="term" value="F:RNA polymerase II cis-regulatory region sequence-specific DNA binding"/>
    <property type="evidence" value="ECO:0007669"/>
    <property type="project" value="TreeGrafter"/>
</dbReference>
<keyword evidence="1" id="KW-0479">Metal-binding</keyword>
<feature type="compositionally biased region" description="Basic and acidic residues" evidence="6">
    <location>
        <begin position="1"/>
        <end position="12"/>
    </location>
</feature>
<gene>
    <name evidence="8" type="ORF">FVE85_3196</name>
</gene>
<dbReference type="GO" id="GO:0000785">
    <property type="term" value="C:chromatin"/>
    <property type="evidence" value="ECO:0007669"/>
    <property type="project" value="TreeGrafter"/>
</dbReference>
<evidence type="ECO:0000259" key="7">
    <source>
        <dbReference type="PROSITE" id="PS50157"/>
    </source>
</evidence>